<dbReference type="Proteomes" id="UP000053097">
    <property type="component" value="Unassembled WGS sequence"/>
</dbReference>
<evidence type="ECO:0000313" key="2">
    <source>
        <dbReference type="Proteomes" id="UP000053097"/>
    </source>
</evidence>
<name>A0A026WD19_OOCBI</name>
<feature type="non-terminal residue" evidence="1">
    <location>
        <position position="1"/>
    </location>
</feature>
<evidence type="ECO:0000313" key="1">
    <source>
        <dbReference type="EMBL" id="EZA53848.1"/>
    </source>
</evidence>
<accession>A0A026WD19</accession>
<reference evidence="1 2" key="1">
    <citation type="journal article" date="2014" name="Curr. Biol.">
        <title>The genome of the clonal raider ant Cerapachys biroi.</title>
        <authorList>
            <person name="Oxley P.R."/>
            <person name="Ji L."/>
            <person name="Fetter-Pruneda I."/>
            <person name="McKenzie S.K."/>
            <person name="Li C."/>
            <person name="Hu H."/>
            <person name="Zhang G."/>
            <person name="Kronauer D.J."/>
        </authorList>
    </citation>
    <scope>NUCLEOTIDE SEQUENCE [LARGE SCALE GENOMIC DNA]</scope>
</reference>
<gene>
    <name evidence="1" type="ORF">X777_06127</name>
</gene>
<keyword evidence="2" id="KW-1185">Reference proteome</keyword>
<organism evidence="1 2">
    <name type="scientific">Ooceraea biroi</name>
    <name type="common">Clonal raider ant</name>
    <name type="synonym">Cerapachys biroi</name>
    <dbReference type="NCBI Taxonomy" id="2015173"/>
    <lineage>
        <taxon>Eukaryota</taxon>
        <taxon>Metazoa</taxon>
        <taxon>Ecdysozoa</taxon>
        <taxon>Arthropoda</taxon>
        <taxon>Hexapoda</taxon>
        <taxon>Insecta</taxon>
        <taxon>Pterygota</taxon>
        <taxon>Neoptera</taxon>
        <taxon>Endopterygota</taxon>
        <taxon>Hymenoptera</taxon>
        <taxon>Apocrita</taxon>
        <taxon>Aculeata</taxon>
        <taxon>Formicoidea</taxon>
        <taxon>Formicidae</taxon>
        <taxon>Dorylinae</taxon>
        <taxon>Ooceraea</taxon>
    </lineage>
</organism>
<proteinExistence type="predicted"/>
<dbReference type="OrthoDB" id="5973539at2759"/>
<dbReference type="EMBL" id="KK107264">
    <property type="protein sequence ID" value="EZA53848.1"/>
    <property type="molecule type" value="Genomic_DNA"/>
</dbReference>
<sequence length="142" mass="16203">KCAESPLARANREKVVTVQEDNGKCTEGFSKGSTSFLGQKEGLAAEAARDSISQDGSEFLQDEVMRRRELALRQHAFFQLRLHIRRGTNLVAMDRCGKMELYTGCPILYLSVKYFDTTSFQRKMFQTKVVWFEGGKMMIFSI</sequence>
<protein>
    <submittedName>
        <fullName evidence="1">Uncharacterized protein</fullName>
    </submittedName>
</protein>
<dbReference type="AlphaFoldDB" id="A0A026WD19"/>